<dbReference type="Pfam" id="PF01682">
    <property type="entry name" value="DB"/>
    <property type="match status" value="1"/>
</dbReference>
<dbReference type="AlphaFoldDB" id="A0A0N5CNR5"/>
<dbReference type="OMA" id="CLENFND"/>
<dbReference type="InterPro" id="IPR002602">
    <property type="entry name" value="DB"/>
</dbReference>
<name>A0A0N5CNR5_THECL</name>
<dbReference type="STRING" id="103827.A0A0N5CNR5"/>
<evidence type="ECO:0000313" key="3">
    <source>
        <dbReference type="Proteomes" id="UP000276776"/>
    </source>
</evidence>
<sequence>MVSVFGILFYILLLYFGFTQCQLSLTNFIRPAVRLDTSYVNSRKLRTREETIADTRLRKCCAHLTDADHDCKTKYCSFDVLSSFNAMVFLSKCGSKGLTVTEMWNCASSRHDHTRCCQQSGVISNCISYCKADGIPDKTSNYTKCLKYLEPIKRCFQKYLAHNRNLFGEL</sequence>
<accession>A0A0N5CNR5</accession>
<organism evidence="4">
    <name type="scientific">Thelazia callipaeda</name>
    <name type="common">Oriental eyeworm</name>
    <name type="synonym">Parasitic nematode</name>
    <dbReference type="NCBI Taxonomy" id="103827"/>
    <lineage>
        <taxon>Eukaryota</taxon>
        <taxon>Metazoa</taxon>
        <taxon>Ecdysozoa</taxon>
        <taxon>Nematoda</taxon>
        <taxon>Chromadorea</taxon>
        <taxon>Rhabditida</taxon>
        <taxon>Spirurina</taxon>
        <taxon>Spiruromorpha</taxon>
        <taxon>Thelazioidea</taxon>
        <taxon>Thelaziidae</taxon>
        <taxon>Thelazia</taxon>
    </lineage>
</organism>
<evidence type="ECO:0000313" key="2">
    <source>
        <dbReference type="EMBL" id="VDM97480.1"/>
    </source>
</evidence>
<evidence type="ECO:0000259" key="1">
    <source>
        <dbReference type="Pfam" id="PF01682"/>
    </source>
</evidence>
<dbReference type="EMBL" id="UYYF01000283">
    <property type="protein sequence ID" value="VDM97480.1"/>
    <property type="molecule type" value="Genomic_DNA"/>
</dbReference>
<proteinExistence type="predicted"/>
<reference evidence="4" key="1">
    <citation type="submission" date="2017-02" db="UniProtKB">
        <authorList>
            <consortium name="WormBaseParasite"/>
        </authorList>
    </citation>
    <scope>IDENTIFICATION</scope>
</reference>
<reference evidence="2 3" key="2">
    <citation type="submission" date="2018-11" db="EMBL/GenBank/DDBJ databases">
        <authorList>
            <consortium name="Pathogen Informatics"/>
        </authorList>
    </citation>
    <scope>NUCLEOTIDE SEQUENCE [LARGE SCALE GENOMIC DNA]</scope>
</reference>
<feature type="domain" description="Domain of unknown function DB" evidence="1">
    <location>
        <begin position="60"/>
        <end position="156"/>
    </location>
</feature>
<protein>
    <submittedName>
        <fullName evidence="4">DB domain-containing protein</fullName>
    </submittedName>
</protein>
<dbReference type="WBParaSite" id="TCLT_0000183401-mRNA-1">
    <property type="protein sequence ID" value="TCLT_0000183401-mRNA-1"/>
    <property type="gene ID" value="TCLT_0000183401"/>
</dbReference>
<keyword evidence="3" id="KW-1185">Reference proteome</keyword>
<dbReference type="Proteomes" id="UP000276776">
    <property type="component" value="Unassembled WGS sequence"/>
</dbReference>
<dbReference type="PANTHER" id="PTHR46705">
    <property type="entry name" value="PROTEIN CBG09805"/>
    <property type="match status" value="1"/>
</dbReference>
<dbReference type="OrthoDB" id="5843172at2759"/>
<evidence type="ECO:0000313" key="4">
    <source>
        <dbReference type="WBParaSite" id="TCLT_0000183401-mRNA-1"/>
    </source>
</evidence>
<dbReference type="PANTHER" id="PTHR46705:SF2">
    <property type="entry name" value="DOMAIN OF UNKNOWN FUNCTION DB DOMAIN-CONTAINING PROTEIN"/>
    <property type="match status" value="1"/>
</dbReference>
<gene>
    <name evidence="2" type="ORF">TCLT_LOCUS1835</name>
</gene>